<organism evidence="2 3">
    <name type="scientific">Oopsacas minuta</name>
    <dbReference type="NCBI Taxonomy" id="111878"/>
    <lineage>
        <taxon>Eukaryota</taxon>
        <taxon>Metazoa</taxon>
        <taxon>Porifera</taxon>
        <taxon>Hexactinellida</taxon>
        <taxon>Hexasterophora</taxon>
        <taxon>Lyssacinosida</taxon>
        <taxon>Leucopsacidae</taxon>
        <taxon>Oopsacas</taxon>
    </lineage>
</organism>
<dbReference type="AlphaFoldDB" id="A0AAV7JJL2"/>
<gene>
    <name evidence="2" type="ORF">LOD99_7043</name>
</gene>
<keyword evidence="3" id="KW-1185">Reference proteome</keyword>
<feature type="signal peptide" evidence="1">
    <location>
        <begin position="1"/>
        <end position="22"/>
    </location>
</feature>
<evidence type="ECO:0000313" key="2">
    <source>
        <dbReference type="EMBL" id="KAI6648972.1"/>
    </source>
</evidence>
<accession>A0AAV7JJL2</accession>
<keyword evidence="1" id="KW-0732">Signal</keyword>
<dbReference type="EMBL" id="JAKMXF010000324">
    <property type="protein sequence ID" value="KAI6648972.1"/>
    <property type="molecule type" value="Genomic_DNA"/>
</dbReference>
<reference evidence="2 3" key="1">
    <citation type="journal article" date="2023" name="BMC Biol.">
        <title>The compact genome of the sponge Oopsacas minuta (Hexactinellida) is lacking key metazoan core genes.</title>
        <authorList>
            <person name="Santini S."/>
            <person name="Schenkelaars Q."/>
            <person name="Jourda C."/>
            <person name="Duchesne M."/>
            <person name="Belahbib H."/>
            <person name="Rocher C."/>
            <person name="Selva M."/>
            <person name="Riesgo A."/>
            <person name="Vervoort M."/>
            <person name="Leys S.P."/>
            <person name="Kodjabachian L."/>
            <person name="Le Bivic A."/>
            <person name="Borchiellini C."/>
            <person name="Claverie J.M."/>
            <person name="Renard E."/>
        </authorList>
    </citation>
    <scope>NUCLEOTIDE SEQUENCE [LARGE SCALE GENOMIC DNA]</scope>
    <source>
        <strain evidence="2">SPO-2</strain>
    </source>
</reference>
<proteinExistence type="predicted"/>
<comment type="caution">
    <text evidence="2">The sequence shown here is derived from an EMBL/GenBank/DDBJ whole genome shotgun (WGS) entry which is preliminary data.</text>
</comment>
<name>A0AAV7JJL2_9METZ</name>
<evidence type="ECO:0000256" key="1">
    <source>
        <dbReference type="SAM" id="SignalP"/>
    </source>
</evidence>
<sequence>MQQSLLIRVLISLCLGVTLVQSSGCSWNGNMPGPGGSGHCPAPVSSNSCPVTPSYYEMQSRGNLWPCPSYNKSQGAKYYTGNCTIGGGSNPLCHFNEASPNFGCCCPGDGCWAPPHFNWIIGVCKGNTCGGYNNAPSTKQYKNAGSNLIVNYAASYQWNSASKHWEIVNDSSFNTNGSRPAFNTIKPNGGLSGTQAWLQPQPGGSADWSWGYYPAGVTGVGPPGMLFVLSVESVWNVAWYMLNQVTLDKGPSARYPSEKCPHGNDNCWASGNAGEIDFLESAWTVNAGATDEYRRLYATQWNQVGRSFIGESGSTCNADGGWFSNSETTNNYFLGTKPNQLEPYIYAAVVDRIGTFIYRIPSSQSDSIWPGLSRKTADCVIGPRPTKRPMNSGPPCDDRNPYCALFIPNCQADSWGGAAAGRQGGANQGCKVNGNQGWCQNWWKLFENTGQWLWPVNGRQSVIQYQYPASAVKMPWYYQMEAWKVNWSGSPVYNGACCVNSKGHCPTGE</sequence>
<evidence type="ECO:0000313" key="3">
    <source>
        <dbReference type="Proteomes" id="UP001165289"/>
    </source>
</evidence>
<protein>
    <submittedName>
        <fullName evidence="2">Uncharacterized protein</fullName>
    </submittedName>
</protein>
<dbReference type="Proteomes" id="UP001165289">
    <property type="component" value="Unassembled WGS sequence"/>
</dbReference>
<feature type="chain" id="PRO_5043911007" evidence="1">
    <location>
        <begin position="23"/>
        <end position="509"/>
    </location>
</feature>